<organism evidence="3 4">
    <name type="scientific">Crenobacter intestini</name>
    <dbReference type="NCBI Taxonomy" id="2563443"/>
    <lineage>
        <taxon>Bacteria</taxon>
        <taxon>Pseudomonadati</taxon>
        <taxon>Pseudomonadota</taxon>
        <taxon>Betaproteobacteria</taxon>
        <taxon>Neisseriales</taxon>
        <taxon>Neisseriaceae</taxon>
        <taxon>Crenobacter</taxon>
    </lineage>
</organism>
<evidence type="ECO:0000256" key="2">
    <source>
        <dbReference type="ARBA" id="ARBA00023002"/>
    </source>
</evidence>
<dbReference type="GO" id="GO:0016491">
    <property type="term" value="F:oxidoreductase activity"/>
    <property type="evidence" value="ECO:0007669"/>
    <property type="project" value="UniProtKB-KW"/>
</dbReference>
<dbReference type="Proteomes" id="UP000308891">
    <property type="component" value="Unassembled WGS sequence"/>
</dbReference>
<comment type="caution">
    <text evidence="3">The sequence shown here is derived from an EMBL/GenBank/DDBJ whole genome shotgun (WGS) entry which is preliminary data.</text>
</comment>
<dbReference type="SUPFAM" id="SSF51735">
    <property type="entry name" value="NAD(P)-binding Rossmann-fold domains"/>
    <property type="match status" value="1"/>
</dbReference>
<dbReference type="RefSeq" id="WP_136551048.1">
    <property type="nucleotide sequence ID" value="NZ_STGJ01000001.1"/>
</dbReference>
<evidence type="ECO:0000313" key="4">
    <source>
        <dbReference type="Proteomes" id="UP000308891"/>
    </source>
</evidence>
<accession>A0A4T0V6H6</accession>
<dbReference type="InterPro" id="IPR002347">
    <property type="entry name" value="SDR_fam"/>
</dbReference>
<evidence type="ECO:0000256" key="1">
    <source>
        <dbReference type="ARBA" id="ARBA00006484"/>
    </source>
</evidence>
<comment type="similarity">
    <text evidence="1">Belongs to the short-chain dehydrogenases/reductases (SDR) family.</text>
</comment>
<keyword evidence="2" id="KW-0560">Oxidoreductase</keyword>
<dbReference type="PROSITE" id="PS51257">
    <property type="entry name" value="PROKAR_LIPOPROTEIN"/>
    <property type="match status" value="1"/>
</dbReference>
<proteinExistence type="inferred from homology"/>
<protein>
    <submittedName>
        <fullName evidence="3">SDR family NAD(P)-dependent oxidoreductase</fullName>
    </submittedName>
</protein>
<dbReference type="PANTHER" id="PTHR24320">
    <property type="entry name" value="RETINOL DEHYDROGENASE"/>
    <property type="match status" value="1"/>
</dbReference>
<evidence type="ECO:0000313" key="3">
    <source>
        <dbReference type="EMBL" id="TIC87037.1"/>
    </source>
</evidence>
<name>A0A4T0V6H6_9NEIS</name>
<dbReference type="EMBL" id="STGJ01000001">
    <property type="protein sequence ID" value="TIC87037.1"/>
    <property type="molecule type" value="Genomic_DNA"/>
</dbReference>
<keyword evidence="4" id="KW-1185">Reference proteome</keyword>
<dbReference type="AlphaFoldDB" id="A0A4T0V6H6"/>
<dbReference type="Gene3D" id="3.40.50.720">
    <property type="entry name" value="NAD(P)-binding Rossmann-like Domain"/>
    <property type="match status" value="1"/>
</dbReference>
<sequence>MTRRPVAVVTGTTSGIGCQLARRLAHAGYHVVSVNRRAGPGDDARLADLTDTAHLAHTAHAIARDYPCVDLLVNNAALMLGDYRYTADGVEAHFAVNTLAPFVLMQALRASLARAGNGRIVNLVSAVIYEADTRASEIDQLARPTQPFVPVFGPYARSKRALAALGLALQAAYAKDDIRVCGFDPGSCRTPMTLGRGMPWRLLLRHFVRMRTPDAAARELVTMLGAGGPPAGIVSDGRWLAPPPLLDAGYQQDVLALCRAQAVALLPMPIPAAG</sequence>
<gene>
    <name evidence="3" type="ORF">E5K04_01060</name>
</gene>
<dbReference type="PANTHER" id="PTHR24320:SF148">
    <property type="entry name" value="NAD(P)-BINDING ROSSMANN-FOLD SUPERFAMILY PROTEIN"/>
    <property type="match status" value="1"/>
</dbReference>
<reference evidence="3 4" key="1">
    <citation type="submission" date="2019-04" db="EMBL/GenBank/DDBJ databases">
        <title>Crenobacter sp. nov.</title>
        <authorList>
            <person name="Shi S."/>
        </authorList>
    </citation>
    <scope>NUCLEOTIDE SEQUENCE [LARGE SCALE GENOMIC DNA]</scope>
    <source>
        <strain evidence="3 4">GY 70310</strain>
    </source>
</reference>
<dbReference type="PRINTS" id="PR00081">
    <property type="entry name" value="GDHRDH"/>
</dbReference>
<dbReference type="Pfam" id="PF00106">
    <property type="entry name" value="adh_short"/>
    <property type="match status" value="1"/>
</dbReference>
<dbReference type="InterPro" id="IPR036291">
    <property type="entry name" value="NAD(P)-bd_dom_sf"/>
</dbReference>
<dbReference type="OrthoDB" id="9789083at2"/>